<evidence type="ECO:0000256" key="1">
    <source>
        <dbReference type="SAM" id="SignalP"/>
    </source>
</evidence>
<dbReference type="Proteomes" id="UP000594260">
    <property type="component" value="Unplaced"/>
</dbReference>
<evidence type="ECO:0000313" key="3">
    <source>
        <dbReference type="Proteomes" id="UP000594260"/>
    </source>
</evidence>
<feature type="chain" id="PRO_5029587666" evidence="1">
    <location>
        <begin position="21"/>
        <end position="226"/>
    </location>
</feature>
<evidence type="ECO:0000313" key="2">
    <source>
        <dbReference type="EnsemblMetazoa" id="XP_022670540"/>
    </source>
</evidence>
<dbReference type="PANTHER" id="PTHR33964">
    <property type="entry name" value="RE45066P-RELATED"/>
    <property type="match status" value="1"/>
</dbReference>
<feature type="signal peptide" evidence="1">
    <location>
        <begin position="1"/>
        <end position="20"/>
    </location>
</feature>
<keyword evidence="1" id="KW-0732">Signal</keyword>
<dbReference type="RefSeq" id="XP_022670540.1">
    <property type="nucleotide sequence ID" value="XM_022814805.1"/>
</dbReference>
<dbReference type="EnsemblMetazoa" id="XM_022814805">
    <property type="protein sequence ID" value="XP_022670540"/>
    <property type="gene ID" value="LOC111254194"/>
</dbReference>
<dbReference type="GeneID" id="111254194"/>
<organism evidence="2 3">
    <name type="scientific">Varroa destructor</name>
    <name type="common">Honeybee mite</name>
    <dbReference type="NCBI Taxonomy" id="109461"/>
    <lineage>
        <taxon>Eukaryota</taxon>
        <taxon>Metazoa</taxon>
        <taxon>Ecdysozoa</taxon>
        <taxon>Arthropoda</taxon>
        <taxon>Chelicerata</taxon>
        <taxon>Arachnida</taxon>
        <taxon>Acari</taxon>
        <taxon>Parasitiformes</taxon>
        <taxon>Mesostigmata</taxon>
        <taxon>Gamasina</taxon>
        <taxon>Dermanyssoidea</taxon>
        <taxon>Varroidae</taxon>
        <taxon>Varroa</taxon>
    </lineage>
</organism>
<dbReference type="PANTHER" id="PTHR33964:SF1">
    <property type="entry name" value="RE45066P"/>
    <property type="match status" value="1"/>
</dbReference>
<accession>A0A7M7KQQ8</accession>
<sequence length="226" mass="24546">MSKFTLLFAGLVVISPYAGADVCNLKQADECAKDIIMYSENTVLPIDPQEIAKECEKGAKAAKCLQDIAEGDCQLSDSAKRVFKQIIEGAENERVHRCDPSHKTGQDYAKFVPCLNKVGNKLQQCEKHLAAEAEAAVKAPVDERVGRACCLLAKVGKCLHDVSQEACSVEHARFIDDMVNGTAGAAIGPICAGFKADACEKYDQLEVSEQTKYQTALLPFIELLSF</sequence>
<protein>
    <submittedName>
        <fullName evidence="2">Uncharacterized protein</fullName>
    </submittedName>
</protein>
<name>A0A7M7KQQ8_VARDE</name>
<proteinExistence type="predicted"/>
<reference evidence="2" key="1">
    <citation type="submission" date="2021-01" db="UniProtKB">
        <authorList>
            <consortium name="EnsemblMetazoa"/>
        </authorList>
    </citation>
    <scope>IDENTIFICATION</scope>
</reference>
<dbReference type="AlphaFoldDB" id="A0A7M7KQQ8"/>
<keyword evidence="3" id="KW-1185">Reference proteome</keyword>